<dbReference type="SUPFAM" id="SSF63380">
    <property type="entry name" value="Riboflavin synthase domain-like"/>
    <property type="match status" value="1"/>
</dbReference>
<dbReference type="GO" id="GO:0016491">
    <property type="term" value="F:oxidoreductase activity"/>
    <property type="evidence" value="ECO:0007669"/>
    <property type="project" value="InterPro"/>
</dbReference>
<evidence type="ECO:0000313" key="2">
    <source>
        <dbReference type="EMBL" id="SIO14243.1"/>
    </source>
</evidence>
<dbReference type="InterPro" id="IPR017938">
    <property type="entry name" value="Riboflavin_synthase-like_b-brl"/>
</dbReference>
<reference evidence="2 3" key="1">
    <citation type="submission" date="2016-12" db="EMBL/GenBank/DDBJ databases">
        <authorList>
            <person name="Song W.-J."/>
            <person name="Kurnit D.M."/>
        </authorList>
    </citation>
    <scope>NUCLEOTIDE SEQUENCE [LARGE SCALE GENOMIC DNA]</scope>
    <source>
        <strain evidence="2 3">ATCC 49181</strain>
    </source>
</reference>
<sequence>MTNLDLTSCSTPETETASLILKFGLTIADLYCRDGLVKLDQAFLDFLEEGNAALYTQLCHARAHPDSLQGKDESALLIEVAPWLEDFVARLFDIEAEVRALAARHHELAPLYFCKRQFVQRRAKSKVSEAALLEIDGIALEQALVDEFGVPFSELVFATKVTEWLENEAENEARLQMALHYAAWALRTEAGQQHSQDGILFKIPAKLDFQHLLSLDTDHSAGYPVHRLGHLRQREGFTLTDPGTDLAGALDEANYCIWCHEQGKDSCSKGLLEKSKSPDIPPVFKKSELGALLAGCPLEERISEFHKLKSEGVAVGSLAMIVLDNPMCAGTGHRICNDCMKSCIYQKQEPVDIPQAETRTLKDVLALPWGFEIYSLLTRWNPLNLHRPVPKPATGRKVLVVGMGPAGYTLAHHLMNEGHTVVGVDGLKIEPLAADMTGVNQLGERVPFKAIRDASGLEEKLDERIPNGFGGVAEYGITVRWNKNFLKLIRLLLERRPEFALFGGVRFGGTLAVDDAFAMGFDHIALAAGAGRPTVLHLPNGLARGVRAASDFLMALQLTGAAQRDSIANMQLRLPVVVIGGGLTAIDTATEALAYYPGQVDKFLQRYEMLAAVQGEATIRNVWNAEEQEIADEFLSHARAIRAERRAAEQEARVPRILALLQSWGGATIAYRKRLVDSPSYTLNHEEVEKALEEGIWFAEGLTPTQVHIDQWEHVRSVQFAVQKLDETGQWQKTGETELRARALLVAAGTQPNTVLAREDAVTFQLNGRYFAACDEEGNLVDPPHGNPKPETAMVLLSRYKNGQDGRFISFFGDLHPSYSGNVVKAMSSAKQGYPVVSRVLGCVAPASDLSTAQFFTDMNQQLRPTVQKVERLAPNIIEVIVHAPMAAARFRPGQFYRFQNYATLATMASGTRLAMEGIALTGASVDISRGLISLIALEMGGSADLCTMLSPGDPVVLMGPTGTPTEILAGETVILVGGGLGNAVLFSIGAAARAAGSKVLYFAGYKKRIDRYKMAEIEAAADTVVWCCDESPGFEPTRPGDKRFVGNIVEAMIAYGSGALGTQSILLSEADRIIAIGSDRMMAAVGAARHSQLKSYLKADHFAIGSINSPMQCMMKEICAQCLQPHQDPKTGEVTYVFSCFNQDQPLDQVDFSGLSSRLRQNSVQEKLTSRWISHCLKNMNHTRP</sequence>
<protein>
    <submittedName>
        <fullName evidence="2">NADPH-dependent glutamate synthase beta chain and related oxidoreductases</fullName>
    </submittedName>
</protein>
<dbReference type="InterPro" id="IPR009051">
    <property type="entry name" value="Helical_ferredxn"/>
</dbReference>
<dbReference type="Gene3D" id="3.40.50.80">
    <property type="entry name" value="Nucleotide-binding domain of ferredoxin-NADP reductase (FNR) module"/>
    <property type="match status" value="1"/>
</dbReference>
<dbReference type="InterPro" id="IPR039261">
    <property type="entry name" value="FNR_nucleotide-bd"/>
</dbReference>
<dbReference type="Gene3D" id="1.10.1060.10">
    <property type="entry name" value="Alpha-helical ferredoxin"/>
    <property type="match status" value="1"/>
</dbReference>
<feature type="domain" description="FAD/NAD(P)-binding" evidence="1">
    <location>
        <begin position="397"/>
        <end position="593"/>
    </location>
</feature>
<dbReference type="AlphaFoldDB" id="A0A1N6H378"/>
<dbReference type="GO" id="GO:0051536">
    <property type="term" value="F:iron-sulfur cluster binding"/>
    <property type="evidence" value="ECO:0007669"/>
    <property type="project" value="InterPro"/>
</dbReference>
<dbReference type="SUPFAM" id="SSF51905">
    <property type="entry name" value="FAD/NAD(P)-binding domain"/>
    <property type="match status" value="1"/>
</dbReference>
<dbReference type="CDD" id="cd06192">
    <property type="entry name" value="DHOD_e_trans_like"/>
    <property type="match status" value="1"/>
</dbReference>
<evidence type="ECO:0000313" key="3">
    <source>
        <dbReference type="Proteomes" id="UP000185062"/>
    </source>
</evidence>
<proteinExistence type="predicted"/>
<dbReference type="Pfam" id="PF07992">
    <property type="entry name" value="Pyr_redox_2"/>
    <property type="match status" value="1"/>
</dbReference>
<dbReference type="Gene3D" id="2.40.30.10">
    <property type="entry name" value="Translation factors"/>
    <property type="match status" value="1"/>
</dbReference>
<dbReference type="STRING" id="44575.SAMN05216419_101541"/>
<dbReference type="SUPFAM" id="SSF52343">
    <property type="entry name" value="Ferredoxin reductase-like, C-terminal NADP-linked domain"/>
    <property type="match status" value="1"/>
</dbReference>
<dbReference type="EMBL" id="FSRO01000001">
    <property type="protein sequence ID" value="SIO14243.1"/>
    <property type="molecule type" value="Genomic_DNA"/>
</dbReference>
<gene>
    <name evidence="2" type="ORF">SAMN02743940_0996</name>
</gene>
<dbReference type="PANTHER" id="PTHR43513:SF3">
    <property type="entry name" value="DIHYDROOROTATE DEHYDROGENASE B (NAD(+)), ELECTRON TRANSFER SUBUNIT-RELATED"/>
    <property type="match status" value="1"/>
</dbReference>
<dbReference type="eggNOG" id="COG0493">
    <property type="taxonomic scope" value="Bacteria"/>
</dbReference>
<dbReference type="InterPro" id="IPR050353">
    <property type="entry name" value="PyrK_electron_transfer"/>
</dbReference>
<dbReference type="RefSeq" id="WP_028461405.1">
    <property type="nucleotide sequence ID" value="NZ_FSRO01000001.1"/>
</dbReference>
<dbReference type="PRINTS" id="PR00368">
    <property type="entry name" value="FADPNR"/>
</dbReference>
<keyword evidence="3" id="KW-1185">Reference proteome</keyword>
<evidence type="ECO:0000259" key="1">
    <source>
        <dbReference type="Pfam" id="PF07992"/>
    </source>
</evidence>
<dbReference type="InterPro" id="IPR036188">
    <property type="entry name" value="FAD/NAD-bd_sf"/>
</dbReference>
<name>A0A1N6H378_9PROT</name>
<dbReference type="Proteomes" id="UP000185062">
    <property type="component" value="Unassembled WGS sequence"/>
</dbReference>
<dbReference type="Gene3D" id="3.50.50.60">
    <property type="entry name" value="FAD/NAD(P)-binding domain"/>
    <property type="match status" value="3"/>
</dbReference>
<dbReference type="eggNOG" id="COG0543">
    <property type="taxonomic scope" value="Bacteria"/>
</dbReference>
<dbReference type="PANTHER" id="PTHR43513">
    <property type="entry name" value="DIHYDROOROTATE DEHYDROGENASE B (NAD(+)), ELECTRON TRANSFER SUBUNIT"/>
    <property type="match status" value="1"/>
</dbReference>
<accession>A0A1N6H378</accession>
<dbReference type="InterPro" id="IPR023753">
    <property type="entry name" value="FAD/NAD-binding_dom"/>
</dbReference>
<organism evidence="2 3">
    <name type="scientific">Nitrosomonas cryotolerans ATCC 49181</name>
    <dbReference type="NCBI Taxonomy" id="1131553"/>
    <lineage>
        <taxon>Bacteria</taxon>
        <taxon>Pseudomonadati</taxon>
        <taxon>Pseudomonadota</taxon>
        <taxon>Betaproteobacteria</taxon>
        <taxon>Nitrosomonadales</taxon>
        <taxon>Nitrosomonadaceae</taxon>
        <taxon>Nitrosomonas</taxon>
    </lineage>
</organism>